<proteinExistence type="inferred from homology"/>
<dbReference type="GeneTree" id="ENSGT00950000182866"/>
<dbReference type="InterPro" id="IPR057106">
    <property type="entry name" value="NXPE4_C"/>
</dbReference>
<organism evidence="3 4">
    <name type="scientific">Myripristis murdjan</name>
    <name type="common">pinecone soldierfish</name>
    <dbReference type="NCBI Taxonomy" id="586833"/>
    <lineage>
        <taxon>Eukaryota</taxon>
        <taxon>Metazoa</taxon>
        <taxon>Chordata</taxon>
        <taxon>Craniata</taxon>
        <taxon>Vertebrata</taxon>
        <taxon>Euteleostomi</taxon>
        <taxon>Actinopterygii</taxon>
        <taxon>Neopterygii</taxon>
        <taxon>Teleostei</taxon>
        <taxon>Neoteleostei</taxon>
        <taxon>Acanthomorphata</taxon>
        <taxon>Holocentriformes</taxon>
        <taxon>Holocentridae</taxon>
        <taxon>Myripristis</taxon>
    </lineage>
</organism>
<dbReference type="SUPFAM" id="SSF81296">
    <property type="entry name" value="E set domains"/>
    <property type="match status" value="1"/>
</dbReference>
<evidence type="ECO:0000313" key="4">
    <source>
        <dbReference type="Proteomes" id="UP000472263"/>
    </source>
</evidence>
<sequence>MLLDVQLCWQSCQQVENSNKLKILQNLPNIKQLQKHKPAHITYQSNSRNSSTASVLQPLTLQSSHQQLKACLIFTPISCCYVITVQMVSYFNIPFCSHQQLSPEERHLLDSIAWPETPHVPIPVSLNTTSDPAHSTFTILPVRGGGQWHVGDELEALIQLRDFQGRPKQFGGDLVIARLHDQTLLAGVAGQVVDHLNGSYTAVFPLLWEGRAQVKVTLVHSSEAITVLRRLTMEQPGRVYFKSLFRSGSVSETTVCNVCLPPTHPLCNYTDLHTGEPWFCYKPKNLRCDTRINHYKGGFMQNLMAKEDTLFQSGINMKVSIHASGSDNVTVLPKEQGQPEVRSSTVKPEPAGYYYQGAWRALRGATVHQFNNPSAISQCLTDKVVHLYGDSTIRQWFEYLNSVLPDLKEFNLHSGRQNGPFMSVDLARNILVKFRCHAPPLRFSSIPTSELHYIANELDRLVGGSRTVVVIGIWSHFSTFPIVVYMRRLQSIRRAVLRLLNRAPSTLVVIRTANLKALMLYETLTNSDWYSLQRDKVLRATFKGLNVRLVDAWEMSLAHHLPHSLHPQTPIIKNMIDIVLSYTCPQKNG</sequence>
<dbReference type="Pfam" id="PF06312">
    <property type="entry name" value="Neurexophilin"/>
    <property type="match status" value="1"/>
</dbReference>
<keyword evidence="4" id="KW-1185">Reference proteome</keyword>
<comment type="similarity">
    <text evidence="1">Belongs to the NXPE family.</text>
</comment>
<evidence type="ECO:0000256" key="1">
    <source>
        <dbReference type="ARBA" id="ARBA00005431"/>
    </source>
</evidence>
<dbReference type="Proteomes" id="UP000472263">
    <property type="component" value="Chromosome 23"/>
</dbReference>
<feature type="domain" description="NXPE C-terminal" evidence="2">
    <location>
        <begin position="359"/>
        <end position="584"/>
    </location>
</feature>
<reference evidence="3" key="3">
    <citation type="submission" date="2025-09" db="UniProtKB">
        <authorList>
            <consortium name="Ensembl"/>
        </authorList>
    </citation>
    <scope>IDENTIFICATION</scope>
</reference>
<dbReference type="Ensembl" id="ENSMMDT00005053700.1">
    <property type="protein sequence ID" value="ENSMMDP00005052673.1"/>
    <property type="gene ID" value="ENSMMDG00005023735.1"/>
</dbReference>
<dbReference type="AlphaFoldDB" id="A0A668AN90"/>
<name>A0A668AN90_9TELE</name>
<dbReference type="GO" id="GO:0007399">
    <property type="term" value="P:nervous system development"/>
    <property type="evidence" value="ECO:0007669"/>
    <property type="project" value="UniProtKB-ARBA"/>
</dbReference>
<protein>
    <submittedName>
        <fullName evidence="3">Neurexophilin and PC-esterase domain family member 3</fullName>
    </submittedName>
</protein>
<evidence type="ECO:0000313" key="3">
    <source>
        <dbReference type="Ensembl" id="ENSMMDP00005052673.1"/>
    </source>
</evidence>
<dbReference type="InterPro" id="IPR014756">
    <property type="entry name" value="Ig_E-set"/>
</dbReference>
<dbReference type="InterPro" id="IPR026845">
    <property type="entry name" value="NXPH/NXPE"/>
</dbReference>
<evidence type="ECO:0000259" key="2">
    <source>
        <dbReference type="Pfam" id="PF24536"/>
    </source>
</evidence>
<reference evidence="3" key="1">
    <citation type="submission" date="2019-06" db="EMBL/GenBank/DDBJ databases">
        <authorList>
            <consortium name="Wellcome Sanger Institute Data Sharing"/>
        </authorList>
    </citation>
    <scope>NUCLEOTIDE SEQUENCE [LARGE SCALE GENOMIC DNA]</scope>
</reference>
<accession>A0A668AN90</accession>
<reference evidence="3" key="2">
    <citation type="submission" date="2025-08" db="UniProtKB">
        <authorList>
            <consortium name="Ensembl"/>
        </authorList>
    </citation>
    <scope>IDENTIFICATION</scope>
</reference>
<dbReference type="Pfam" id="PF24536">
    <property type="entry name" value="NXPE4_C"/>
    <property type="match status" value="1"/>
</dbReference>
<dbReference type="InParanoid" id="A0A668AN90"/>
<gene>
    <name evidence="3" type="primary">NXPE3</name>
</gene>
<dbReference type="PANTHER" id="PTHR16165">
    <property type="entry name" value="NXPE FAMILY MEMBER"/>
    <property type="match status" value="1"/>
</dbReference>
<dbReference type="PANTHER" id="PTHR16165:SF9">
    <property type="entry name" value="NXPE FAMILY MEMBER 3"/>
    <property type="match status" value="1"/>
</dbReference>